<feature type="domain" description="Flagellar hook-associated protein 2 N-terminal" evidence="6">
    <location>
        <begin position="12"/>
        <end position="107"/>
    </location>
</feature>
<feature type="domain" description="Flagellar hook-associated protein 2 C-terminal" evidence="7">
    <location>
        <begin position="230"/>
        <end position="468"/>
    </location>
</feature>
<evidence type="ECO:0000256" key="2">
    <source>
        <dbReference type="ARBA" id="ARBA00011255"/>
    </source>
</evidence>
<dbReference type="PANTHER" id="PTHR30288">
    <property type="entry name" value="FLAGELLAR CAP/ASSEMBLY PROTEIN FLID"/>
    <property type="match status" value="1"/>
</dbReference>
<evidence type="ECO:0000259" key="6">
    <source>
        <dbReference type="Pfam" id="PF02465"/>
    </source>
</evidence>
<evidence type="ECO:0000256" key="3">
    <source>
        <dbReference type="ARBA" id="ARBA00023054"/>
    </source>
</evidence>
<evidence type="ECO:0000256" key="4">
    <source>
        <dbReference type="ARBA" id="ARBA00023143"/>
    </source>
</evidence>
<keyword evidence="4 5" id="KW-0975">Bacterial flagellum</keyword>
<comment type="caution">
    <text evidence="8">The sequence shown here is derived from an EMBL/GenBank/DDBJ whole genome shotgun (WGS) entry which is preliminary data.</text>
</comment>
<dbReference type="RefSeq" id="WP_035603427.1">
    <property type="nucleotide sequence ID" value="NZ_JEMG01000001.1"/>
</dbReference>
<keyword evidence="8" id="KW-0966">Cell projection</keyword>
<accession>A0A016XEK5</accession>
<dbReference type="GO" id="GO:0005576">
    <property type="term" value="C:extracellular region"/>
    <property type="evidence" value="ECO:0007669"/>
    <property type="project" value="UniProtKB-SubCell"/>
</dbReference>
<dbReference type="Proteomes" id="UP000023268">
    <property type="component" value="Unassembled WGS sequence"/>
</dbReference>
<organism evidence="8 9">
    <name type="scientific">Hylemonella gracilis str. Niagara R</name>
    <dbReference type="NCBI Taxonomy" id="1458275"/>
    <lineage>
        <taxon>Bacteria</taxon>
        <taxon>Pseudomonadati</taxon>
        <taxon>Pseudomonadota</taxon>
        <taxon>Betaproteobacteria</taxon>
        <taxon>Burkholderiales</taxon>
        <taxon>Comamonadaceae</taxon>
        <taxon>Hylemonella</taxon>
    </lineage>
</organism>
<dbReference type="GO" id="GO:0071973">
    <property type="term" value="P:bacterial-type flagellum-dependent cell motility"/>
    <property type="evidence" value="ECO:0007669"/>
    <property type="project" value="TreeGrafter"/>
</dbReference>
<dbReference type="eggNOG" id="COG1345">
    <property type="taxonomic scope" value="Bacteria"/>
</dbReference>
<keyword evidence="8" id="KW-0282">Flagellum</keyword>
<name>A0A016XEK5_9BURK</name>
<dbReference type="EMBL" id="JEMG01000001">
    <property type="protein sequence ID" value="EYC49633.1"/>
    <property type="molecule type" value="Genomic_DNA"/>
</dbReference>
<evidence type="ECO:0000313" key="9">
    <source>
        <dbReference type="Proteomes" id="UP000023268"/>
    </source>
</evidence>
<evidence type="ECO:0000256" key="5">
    <source>
        <dbReference type="RuleBase" id="RU362066"/>
    </source>
</evidence>
<dbReference type="InterPro" id="IPR003481">
    <property type="entry name" value="FliD_N"/>
</dbReference>
<dbReference type="Pfam" id="PF07196">
    <property type="entry name" value="Flagellin_IN"/>
    <property type="match status" value="1"/>
</dbReference>
<comment type="function">
    <text evidence="5">Required for morphogenesis and for the elongation of the flagellar filament by facilitating polymerization of the flagellin monomers at the tip of growing filament. Forms a capping structure, which prevents flagellin subunits (transported through the central channel of the flagellum) from leaking out without polymerization at the distal end.</text>
</comment>
<protein>
    <recommendedName>
        <fullName evidence="5">Flagellar hook-associated protein 2</fullName>
        <shortName evidence="5">HAP2</shortName>
    </recommendedName>
    <alternativeName>
        <fullName evidence="5">Flagellar cap protein</fullName>
    </alternativeName>
</protein>
<dbReference type="Pfam" id="PF07195">
    <property type="entry name" value="FliD_C"/>
    <property type="match status" value="1"/>
</dbReference>
<evidence type="ECO:0000313" key="8">
    <source>
        <dbReference type="EMBL" id="EYC49633.1"/>
    </source>
</evidence>
<dbReference type="GO" id="GO:0007155">
    <property type="term" value="P:cell adhesion"/>
    <property type="evidence" value="ECO:0007669"/>
    <property type="project" value="InterPro"/>
</dbReference>
<reference evidence="8 9" key="1">
    <citation type="submission" date="2014-02" db="EMBL/GenBank/DDBJ databases">
        <title>Draft Genome of Hylemonella gracilis isolated from the Niagara River.</title>
        <authorList>
            <person name="Pawlowski D.R."/>
            <person name="Koudelka G.B."/>
        </authorList>
    </citation>
    <scope>NUCLEOTIDE SEQUENCE [LARGE SCALE GENOMIC DNA]</scope>
    <source>
        <strain evidence="8 9">Niagara R</strain>
    </source>
</reference>
<comment type="subcellular location">
    <subcellularLocation>
        <location evidence="5">Secreted</location>
    </subcellularLocation>
    <subcellularLocation>
        <location evidence="5">Bacterial flagellum</location>
    </subcellularLocation>
</comment>
<proteinExistence type="inferred from homology"/>
<keyword evidence="5" id="KW-0964">Secreted</keyword>
<dbReference type="InterPro" id="IPR040026">
    <property type="entry name" value="FliD"/>
</dbReference>
<comment type="similarity">
    <text evidence="1 5">Belongs to the FliD family.</text>
</comment>
<dbReference type="AlphaFoldDB" id="A0A016XEK5"/>
<keyword evidence="3" id="KW-0175">Coiled coil</keyword>
<dbReference type="GO" id="GO:0009421">
    <property type="term" value="C:bacterial-type flagellum filament cap"/>
    <property type="evidence" value="ECO:0007669"/>
    <property type="project" value="InterPro"/>
</dbReference>
<dbReference type="GO" id="GO:0009424">
    <property type="term" value="C:bacterial-type flagellum hook"/>
    <property type="evidence" value="ECO:0007669"/>
    <property type="project" value="UniProtKB-UniRule"/>
</dbReference>
<dbReference type="STRING" id="1458275.AZ34_00135"/>
<dbReference type="OrthoDB" id="9810816at2"/>
<evidence type="ECO:0000259" key="7">
    <source>
        <dbReference type="Pfam" id="PF07195"/>
    </source>
</evidence>
<keyword evidence="8" id="KW-0969">Cilium</keyword>
<sequence length="485" mass="49285">MATISSLGIGTSGLDVQSIVSQLVALEKKPLESLKLEAAATQTKITTVGQIKSLVDTLNTAVGKLTSVTGWNAVTASSSGDAVSASAVGGTQPTNFQFEVTNLAKSQSTASASIPTGSAIGEGTLTLQLGTWTGGAFAGTFAPGSAAAVDISISATDTLSDVASKINGANAGVTATVLNDGTGERLLLTSKSLGAASGFNLSVTDTGDANNTDANGLSRLVNGISVTRQAEDAAAKINGIDVTSTSNTFTNVVSGVTLTANKTNVGSPVTISVSQDTSAMKTNIEAFVKAYNDINSVLNEATKYDQSAGVGGLFQGDSTMISLQNALRTALQTVNTSGGTGAPYTTLSSIGIRVVAPTLGGSTVGNAGQLEIDSTTLTAALANSDAMKALFSSTEAGSGQGIAVKIKSVTTALLATDGFFKRKSDSLERELDGNQDQQERVNDKASRVEAQLTRKYSALDVQMASLNSLSTYISQQIAQWNKSNS</sequence>
<comment type="subunit">
    <text evidence="2 5">Homopentamer.</text>
</comment>
<gene>
    <name evidence="8" type="ORF">AZ34_00135</name>
</gene>
<dbReference type="PANTHER" id="PTHR30288:SF0">
    <property type="entry name" value="FLAGELLAR HOOK-ASSOCIATED PROTEIN 2"/>
    <property type="match status" value="1"/>
</dbReference>
<dbReference type="InterPro" id="IPR010809">
    <property type="entry name" value="FliD_C"/>
</dbReference>
<evidence type="ECO:0000256" key="1">
    <source>
        <dbReference type="ARBA" id="ARBA00009764"/>
    </source>
</evidence>
<dbReference type="InterPro" id="IPR010810">
    <property type="entry name" value="Flagellin_hook_IN_motif"/>
</dbReference>
<dbReference type="Pfam" id="PF02465">
    <property type="entry name" value="FliD_N"/>
    <property type="match status" value="1"/>
</dbReference>